<organism evidence="5">
    <name type="scientific">Nippostrongylus brasiliensis</name>
    <name type="common">Rat hookworm</name>
    <dbReference type="NCBI Taxonomy" id="27835"/>
    <lineage>
        <taxon>Eukaryota</taxon>
        <taxon>Metazoa</taxon>
        <taxon>Ecdysozoa</taxon>
        <taxon>Nematoda</taxon>
        <taxon>Chromadorea</taxon>
        <taxon>Rhabditida</taxon>
        <taxon>Rhabditina</taxon>
        <taxon>Rhabditomorpha</taxon>
        <taxon>Strongyloidea</taxon>
        <taxon>Heligmosomidae</taxon>
        <taxon>Nippostrongylus</taxon>
    </lineage>
</organism>
<evidence type="ECO:0000256" key="1">
    <source>
        <dbReference type="SAM" id="MobiDB-lite"/>
    </source>
</evidence>
<keyword evidence="4" id="KW-1185">Reference proteome</keyword>
<dbReference type="EMBL" id="UYSL01025583">
    <property type="protein sequence ID" value="VDL84574.1"/>
    <property type="molecule type" value="Genomic_DNA"/>
</dbReference>
<proteinExistence type="predicted"/>
<evidence type="ECO:0000313" key="5">
    <source>
        <dbReference type="WBParaSite" id="NBR_0002083501-mRNA-1"/>
    </source>
</evidence>
<feature type="region of interest" description="Disordered" evidence="1">
    <location>
        <begin position="1"/>
        <end position="20"/>
    </location>
</feature>
<reference evidence="3 4" key="2">
    <citation type="submission" date="2018-11" db="EMBL/GenBank/DDBJ databases">
        <authorList>
            <consortium name="Pathogen Informatics"/>
        </authorList>
    </citation>
    <scope>NUCLEOTIDE SEQUENCE [LARGE SCALE GENOMIC DNA]</scope>
</reference>
<name>A0A0N4YUB3_NIPBR</name>
<dbReference type="STRING" id="27835.A0A0N4YUB3"/>
<dbReference type="Proteomes" id="UP000271162">
    <property type="component" value="Unassembled WGS sequence"/>
</dbReference>
<evidence type="ECO:0000259" key="2">
    <source>
        <dbReference type="PROSITE" id="PS00028"/>
    </source>
</evidence>
<sequence length="238" mass="28445">MSAPRHYRQRNNKGEDRVNGRETLVQQSMSWFSQNREDRLMNPYVQVMRSAEPQAQYYRQNREDERPMKPYHLDDFPIRMDGTEFLVATRFLVTVHHVNRFNMIFVRVKWRTQQELAMCAVLRSRSPDSDIRLAAQECCSNLEQFVNAGATNRHPVSRLSAKFLNDHHILIMDKRSDSFPDAIYWCSLCDYHMNNVQHVRRHFEMHQHFQEEQRLNERKELLKRLPGMSPNQLIAINS</sequence>
<gene>
    <name evidence="3" type="ORF">NBR_LOCUS20836</name>
</gene>
<reference evidence="5" key="1">
    <citation type="submission" date="2017-02" db="UniProtKB">
        <authorList>
            <consortium name="WormBaseParasite"/>
        </authorList>
    </citation>
    <scope>IDENTIFICATION</scope>
</reference>
<evidence type="ECO:0000313" key="3">
    <source>
        <dbReference type="EMBL" id="VDL84574.1"/>
    </source>
</evidence>
<evidence type="ECO:0000313" key="4">
    <source>
        <dbReference type="Proteomes" id="UP000271162"/>
    </source>
</evidence>
<accession>A0A0N4YUB3</accession>
<dbReference type="PROSITE" id="PS00028">
    <property type="entry name" value="ZINC_FINGER_C2H2_1"/>
    <property type="match status" value="1"/>
</dbReference>
<feature type="compositionally biased region" description="Basic residues" evidence="1">
    <location>
        <begin position="1"/>
        <end position="11"/>
    </location>
</feature>
<dbReference type="AlphaFoldDB" id="A0A0N4YUB3"/>
<feature type="domain" description="C2H2-type" evidence="2">
    <location>
        <begin position="186"/>
        <end position="208"/>
    </location>
</feature>
<dbReference type="InterPro" id="IPR013087">
    <property type="entry name" value="Znf_C2H2_type"/>
</dbReference>
<dbReference type="WBParaSite" id="NBR_0002083501-mRNA-1">
    <property type="protein sequence ID" value="NBR_0002083501-mRNA-1"/>
    <property type="gene ID" value="NBR_0002083501"/>
</dbReference>
<protein>
    <submittedName>
        <fullName evidence="5">RNA uridylyltransferase</fullName>
    </submittedName>
</protein>